<feature type="compositionally biased region" description="Polar residues" evidence="7">
    <location>
        <begin position="576"/>
        <end position="586"/>
    </location>
</feature>
<evidence type="ECO:0000256" key="8">
    <source>
        <dbReference type="SAM" id="Phobius"/>
    </source>
</evidence>
<dbReference type="InterPro" id="IPR042240">
    <property type="entry name" value="CHASE_sf"/>
</dbReference>
<evidence type="ECO:0000256" key="3">
    <source>
        <dbReference type="ARBA" id="ARBA00022741"/>
    </source>
</evidence>
<proteinExistence type="predicted"/>
<evidence type="ECO:0008006" key="13">
    <source>
        <dbReference type="Google" id="ProtNLM"/>
    </source>
</evidence>
<dbReference type="Pfam" id="PF03924">
    <property type="entry name" value="CHASE"/>
    <property type="match status" value="1"/>
</dbReference>
<accession>A0ABD3QBU8</accession>
<feature type="compositionally biased region" description="Low complexity" evidence="7">
    <location>
        <begin position="65"/>
        <end position="77"/>
    </location>
</feature>
<dbReference type="PANTHER" id="PTHR11920:SF335">
    <property type="entry name" value="GUANYLATE CYCLASE"/>
    <property type="match status" value="1"/>
</dbReference>
<evidence type="ECO:0000256" key="5">
    <source>
        <dbReference type="ARBA" id="ARBA00023136"/>
    </source>
</evidence>
<feature type="region of interest" description="Disordered" evidence="7">
    <location>
        <begin position="34"/>
        <end position="123"/>
    </location>
</feature>
<dbReference type="InterPro" id="IPR029787">
    <property type="entry name" value="Nucleotide_cyclase"/>
</dbReference>
<dbReference type="PANTHER" id="PTHR11920">
    <property type="entry name" value="GUANYLYL CYCLASE"/>
    <property type="match status" value="1"/>
</dbReference>
<evidence type="ECO:0000256" key="2">
    <source>
        <dbReference type="ARBA" id="ARBA00022692"/>
    </source>
</evidence>
<keyword evidence="4 8" id="KW-1133">Transmembrane helix</keyword>
<dbReference type="InterPro" id="IPR050401">
    <property type="entry name" value="Cyclic_nucleotide_synthase"/>
</dbReference>
<keyword evidence="2 8" id="KW-0812">Transmembrane</keyword>
<dbReference type="Proteomes" id="UP001516023">
    <property type="component" value="Unassembled WGS sequence"/>
</dbReference>
<organism evidence="11 12">
    <name type="scientific">Cyclotella cryptica</name>
    <dbReference type="NCBI Taxonomy" id="29204"/>
    <lineage>
        <taxon>Eukaryota</taxon>
        <taxon>Sar</taxon>
        <taxon>Stramenopiles</taxon>
        <taxon>Ochrophyta</taxon>
        <taxon>Bacillariophyta</taxon>
        <taxon>Coscinodiscophyceae</taxon>
        <taxon>Thalassiosirophycidae</taxon>
        <taxon>Stephanodiscales</taxon>
        <taxon>Stephanodiscaceae</taxon>
        <taxon>Cyclotella</taxon>
    </lineage>
</organism>
<gene>
    <name evidence="11" type="ORF">HJC23_006893</name>
</gene>
<feature type="domain" description="Guanylate cyclase" evidence="9">
    <location>
        <begin position="649"/>
        <end position="782"/>
    </location>
</feature>
<evidence type="ECO:0000259" key="10">
    <source>
        <dbReference type="PROSITE" id="PS50839"/>
    </source>
</evidence>
<evidence type="ECO:0000259" key="9">
    <source>
        <dbReference type="PROSITE" id="PS50125"/>
    </source>
</evidence>
<comment type="subcellular location">
    <subcellularLocation>
        <location evidence="1">Membrane</location>
    </subcellularLocation>
</comment>
<dbReference type="EMBL" id="JABMIG020000051">
    <property type="protein sequence ID" value="KAL3797855.1"/>
    <property type="molecule type" value="Genomic_DNA"/>
</dbReference>
<feature type="compositionally biased region" description="Polar residues" evidence="7">
    <location>
        <begin position="99"/>
        <end position="108"/>
    </location>
</feature>
<dbReference type="AlphaFoldDB" id="A0ABD3QBU8"/>
<dbReference type="PROSITE" id="PS50839">
    <property type="entry name" value="CHASE"/>
    <property type="match status" value="1"/>
</dbReference>
<dbReference type="Gene3D" id="3.30.450.350">
    <property type="entry name" value="CHASE domain"/>
    <property type="match status" value="1"/>
</dbReference>
<dbReference type="SUPFAM" id="SSF55073">
    <property type="entry name" value="Nucleotide cyclase"/>
    <property type="match status" value="1"/>
</dbReference>
<dbReference type="PROSITE" id="PS50125">
    <property type="entry name" value="GUANYLATE_CYCLASE_2"/>
    <property type="match status" value="1"/>
</dbReference>
<evidence type="ECO:0000256" key="7">
    <source>
        <dbReference type="SAM" id="MobiDB-lite"/>
    </source>
</evidence>
<dbReference type="GO" id="GO:0007165">
    <property type="term" value="P:signal transduction"/>
    <property type="evidence" value="ECO:0007669"/>
    <property type="project" value="UniProtKB-ARBA"/>
</dbReference>
<sequence>MGEIRVNLTTYEPCLTSSIPFKPSTNRTVRIRHIPLPRRPSTMAADLHHRRSPPSTQRPMRRVSESSYETSTKTSTTDNSLRNSRTDGSLLRRRKSDASDSLDQTPSAHANAPTISDEEQKKEDRRVCVLRSAMIATLLSATVVVATLTFVFVHNGETQTFHNQYQDSVAKVAEAFQHGLDTKRNVAQTFSAIYTSRYGNAAQNPPLWPNATMPDFQQQAAAQLRLSDARALSFNPIITEGVDRLSWQEHATESAWILGAPNLVEPAPNTTWPDNRTVAFGIYARDAGTKEVISDPGYSPLSVFPAVMVPVWQIAPIETNEKAVMFNLHSEPNRMRALDDMLSFNVVTLTAILQLVQDVELRPSAILFYPVFDAFNDTVDPMEKKVVGSISVVFSWDDLLRSILPNYIKGMICVLKSSIGQMYSYRMSGDRVTLLGEGDLHDPKFTDMGRTFQANLAQTDEATGVVDYLITYSLSIYPSQEFENQYITNRAAIYTAGVVLIFMCTAGLFLLYDYLVENRQQRTARLAKQTSTIVDSMFPAAFRDRLYKSTNAPAPGGANRRSNVNAPPPGGAMRRSSISSDGVQKSSADFVATRRFSDGTQDTLRYGTTKTLKQIDKFMKNVRCSDHGLELQEEGSADEPIADLFLDTSIMFSDIVGFTKWSSERSPHEVFRLLERLFWEFDDIAAKLNVFKLGTIGDCYIAVTGIPDPIDDHATLLTKFAFECRDKVREVCADLEAEGLDTAKLDMRFGIHSGAITAGILRGTKSRFELFGDTINTASRMESTGKAGRIQLSAETAELLRLDNMGRWLTKREDKVTAKGKGELQTYWAEQREETNCNRVSFSDDMDTLTLENLQSHSVSDGQLSERYYNAAYENSRGDLDYIEEKSEISEDTKSMQLVVSNDAVRTPTMGTEPESEIMSEAEQSEVFYNGDYKNSRRDLEYDEERAEISRSTEAELSNESAKHRITGSEPKQTENKGQDPLDMHIPPQHDGDESV</sequence>
<keyword evidence="12" id="KW-1185">Reference proteome</keyword>
<evidence type="ECO:0000256" key="6">
    <source>
        <dbReference type="ARBA" id="ARBA00023239"/>
    </source>
</evidence>
<feature type="transmembrane region" description="Helical" evidence="8">
    <location>
        <begin position="491"/>
        <end position="512"/>
    </location>
</feature>
<dbReference type="Gene3D" id="3.30.70.1230">
    <property type="entry name" value="Nucleotide cyclase"/>
    <property type="match status" value="1"/>
</dbReference>
<name>A0ABD3QBU8_9STRA</name>
<feature type="transmembrane region" description="Helical" evidence="8">
    <location>
        <begin position="129"/>
        <end position="153"/>
    </location>
</feature>
<feature type="compositionally biased region" description="Polar residues" evidence="7">
    <location>
        <begin position="78"/>
        <end position="87"/>
    </location>
</feature>
<dbReference type="InterPro" id="IPR001054">
    <property type="entry name" value="A/G_cyclase"/>
</dbReference>
<dbReference type="Pfam" id="PF00211">
    <property type="entry name" value="Guanylate_cyc"/>
    <property type="match status" value="1"/>
</dbReference>
<dbReference type="CDD" id="cd07302">
    <property type="entry name" value="CHD"/>
    <property type="match status" value="1"/>
</dbReference>
<reference evidence="11 12" key="1">
    <citation type="journal article" date="2020" name="G3 (Bethesda)">
        <title>Improved Reference Genome for Cyclotella cryptica CCMP332, a Model for Cell Wall Morphogenesis, Salinity Adaptation, and Lipid Production in Diatoms (Bacillariophyta).</title>
        <authorList>
            <person name="Roberts W.R."/>
            <person name="Downey K.M."/>
            <person name="Ruck E.C."/>
            <person name="Traller J.C."/>
            <person name="Alverson A.J."/>
        </authorList>
    </citation>
    <scope>NUCLEOTIDE SEQUENCE [LARGE SCALE GENOMIC DNA]</scope>
    <source>
        <strain evidence="11 12">CCMP332</strain>
    </source>
</reference>
<dbReference type="GO" id="GO:0000166">
    <property type="term" value="F:nucleotide binding"/>
    <property type="evidence" value="ECO:0007669"/>
    <property type="project" value="UniProtKB-KW"/>
</dbReference>
<dbReference type="InterPro" id="IPR006189">
    <property type="entry name" value="CHASE_dom"/>
</dbReference>
<evidence type="ECO:0000313" key="11">
    <source>
        <dbReference type="EMBL" id="KAL3797855.1"/>
    </source>
</evidence>
<feature type="region of interest" description="Disordered" evidence="7">
    <location>
        <begin position="549"/>
        <end position="586"/>
    </location>
</feature>
<keyword evidence="6" id="KW-0456">Lyase</keyword>
<evidence type="ECO:0000256" key="4">
    <source>
        <dbReference type="ARBA" id="ARBA00022989"/>
    </source>
</evidence>
<comment type="caution">
    <text evidence="11">The sequence shown here is derived from an EMBL/GenBank/DDBJ whole genome shotgun (WGS) entry which is preliminary data.</text>
</comment>
<dbReference type="GO" id="GO:0016829">
    <property type="term" value="F:lyase activity"/>
    <property type="evidence" value="ECO:0007669"/>
    <property type="project" value="UniProtKB-KW"/>
</dbReference>
<dbReference type="SMART" id="SM00044">
    <property type="entry name" value="CYCc"/>
    <property type="match status" value="1"/>
</dbReference>
<feature type="domain" description="CHASE" evidence="10">
    <location>
        <begin position="310"/>
        <end position="404"/>
    </location>
</feature>
<keyword evidence="5 8" id="KW-0472">Membrane</keyword>
<dbReference type="SMART" id="SM01079">
    <property type="entry name" value="CHASE"/>
    <property type="match status" value="1"/>
</dbReference>
<feature type="compositionally biased region" description="Basic and acidic residues" evidence="7">
    <location>
        <begin position="972"/>
        <end position="996"/>
    </location>
</feature>
<dbReference type="GO" id="GO:0016020">
    <property type="term" value="C:membrane"/>
    <property type="evidence" value="ECO:0007669"/>
    <property type="project" value="UniProtKB-SubCell"/>
</dbReference>
<feature type="compositionally biased region" description="Acidic residues" evidence="7">
    <location>
        <begin position="914"/>
        <end position="924"/>
    </location>
</feature>
<evidence type="ECO:0000256" key="1">
    <source>
        <dbReference type="ARBA" id="ARBA00004370"/>
    </source>
</evidence>
<keyword evidence="3" id="KW-0547">Nucleotide-binding</keyword>
<feature type="region of interest" description="Disordered" evidence="7">
    <location>
        <begin position="940"/>
        <end position="996"/>
    </location>
</feature>
<protein>
    <recommendedName>
        <fullName evidence="13">Guanylate cyclase domain-containing protein</fullName>
    </recommendedName>
</protein>
<feature type="region of interest" description="Disordered" evidence="7">
    <location>
        <begin position="901"/>
        <end position="924"/>
    </location>
</feature>
<evidence type="ECO:0000313" key="12">
    <source>
        <dbReference type="Proteomes" id="UP001516023"/>
    </source>
</evidence>